<evidence type="ECO:0000313" key="1">
    <source>
        <dbReference type="EMBL" id="KAL2827594.1"/>
    </source>
</evidence>
<reference evidence="1 2" key="1">
    <citation type="submission" date="2024-07" db="EMBL/GenBank/DDBJ databases">
        <title>Section-level genome sequencing and comparative genomics of Aspergillus sections Usti and Cavernicolus.</title>
        <authorList>
            <consortium name="Lawrence Berkeley National Laboratory"/>
            <person name="Nybo J.L."/>
            <person name="Vesth T.C."/>
            <person name="Theobald S."/>
            <person name="Frisvad J.C."/>
            <person name="Larsen T.O."/>
            <person name="Kjaerboelling I."/>
            <person name="Rothschild-Mancinelli K."/>
            <person name="Lyhne E.K."/>
            <person name="Kogle M.E."/>
            <person name="Barry K."/>
            <person name="Clum A."/>
            <person name="Na H."/>
            <person name="Ledsgaard L."/>
            <person name="Lin J."/>
            <person name="Lipzen A."/>
            <person name="Kuo A."/>
            <person name="Riley R."/>
            <person name="Mondo S."/>
            <person name="LaButti K."/>
            <person name="Haridas S."/>
            <person name="Pangalinan J."/>
            <person name="Salamov A.A."/>
            <person name="Simmons B.A."/>
            <person name="Magnuson J.K."/>
            <person name="Chen J."/>
            <person name="Drula E."/>
            <person name="Henrissat B."/>
            <person name="Wiebenga A."/>
            <person name="Lubbers R.J."/>
            <person name="Gomes A.C."/>
            <person name="Makela M.R."/>
            <person name="Stajich J."/>
            <person name="Grigoriev I.V."/>
            <person name="Mortensen U.H."/>
            <person name="De vries R.P."/>
            <person name="Baker S.E."/>
            <person name="Andersen M.R."/>
        </authorList>
    </citation>
    <scope>NUCLEOTIDE SEQUENCE [LARGE SCALE GENOMIC DNA]</scope>
    <source>
        <strain evidence="1 2">CBS 600.67</strain>
    </source>
</reference>
<dbReference type="Proteomes" id="UP001610335">
    <property type="component" value="Unassembled WGS sequence"/>
</dbReference>
<evidence type="ECO:0008006" key="3">
    <source>
        <dbReference type="Google" id="ProtNLM"/>
    </source>
</evidence>
<dbReference type="EMBL" id="JBFXLS010000024">
    <property type="protein sequence ID" value="KAL2827594.1"/>
    <property type="molecule type" value="Genomic_DNA"/>
</dbReference>
<accession>A0ABR4IK15</accession>
<name>A0ABR4IK15_9EURO</name>
<proteinExistence type="predicted"/>
<comment type="caution">
    <text evidence="1">The sequence shown here is derived from an EMBL/GenBank/DDBJ whole genome shotgun (WGS) entry which is preliminary data.</text>
</comment>
<gene>
    <name evidence="1" type="ORF">BDW59DRAFT_144043</name>
</gene>
<sequence>MPMPQNPSALPSPQDMLDFGRNYLGVSMAQAIGINRPKQGPFDEIEWLAYNTWWCMYVFEKIVTSYARNPNSVFARIAPPK</sequence>
<protein>
    <recommendedName>
        <fullName evidence="3">Transcription factor domain-containing protein</fullName>
    </recommendedName>
</protein>
<evidence type="ECO:0000313" key="2">
    <source>
        <dbReference type="Proteomes" id="UP001610335"/>
    </source>
</evidence>
<organism evidence="1 2">
    <name type="scientific">Aspergillus cavernicola</name>
    <dbReference type="NCBI Taxonomy" id="176166"/>
    <lineage>
        <taxon>Eukaryota</taxon>
        <taxon>Fungi</taxon>
        <taxon>Dikarya</taxon>
        <taxon>Ascomycota</taxon>
        <taxon>Pezizomycotina</taxon>
        <taxon>Eurotiomycetes</taxon>
        <taxon>Eurotiomycetidae</taxon>
        <taxon>Eurotiales</taxon>
        <taxon>Aspergillaceae</taxon>
        <taxon>Aspergillus</taxon>
        <taxon>Aspergillus subgen. Nidulantes</taxon>
    </lineage>
</organism>
<keyword evidence="2" id="KW-1185">Reference proteome</keyword>